<dbReference type="InterPro" id="IPR040213">
    <property type="entry name" value="GIR2-like"/>
</dbReference>
<evidence type="ECO:0000259" key="3">
    <source>
        <dbReference type="Pfam" id="PF05773"/>
    </source>
</evidence>
<accession>I3MZI0</accession>
<dbReference type="Pfam" id="PF16543">
    <property type="entry name" value="DFRP_C"/>
    <property type="match status" value="1"/>
</dbReference>
<dbReference type="EMBL" id="AGTP01110728">
    <property type="status" value="NOT_ANNOTATED_CDS"/>
    <property type="molecule type" value="Genomic_DNA"/>
</dbReference>
<evidence type="ECO:0000256" key="1">
    <source>
        <dbReference type="SAM" id="Coils"/>
    </source>
</evidence>
<feature type="domain" description="ZC3H15/TMA46 family C-terminal" evidence="4">
    <location>
        <begin position="99"/>
        <end position="160"/>
    </location>
</feature>
<evidence type="ECO:0000259" key="4">
    <source>
        <dbReference type="Pfam" id="PF16543"/>
    </source>
</evidence>
<feature type="compositionally biased region" description="Acidic residues" evidence="2">
    <location>
        <begin position="165"/>
        <end position="187"/>
    </location>
</feature>
<evidence type="ECO:0000256" key="2">
    <source>
        <dbReference type="SAM" id="MobiDB-lite"/>
    </source>
</evidence>
<reference evidence="5" key="2">
    <citation type="submission" date="2025-08" db="UniProtKB">
        <authorList>
            <consortium name="Ensembl"/>
        </authorList>
    </citation>
    <scope>IDENTIFICATION</scope>
</reference>
<dbReference type="PANTHER" id="PTHR12292">
    <property type="entry name" value="RWD DOMAIN-CONTAINING PROTEIN"/>
    <property type="match status" value="1"/>
</dbReference>
<evidence type="ECO:0000313" key="6">
    <source>
        <dbReference type="Proteomes" id="UP000005215"/>
    </source>
</evidence>
<dbReference type="FunCoup" id="I3MZI0">
    <property type="interactions" value="1938"/>
</dbReference>
<proteinExistence type="predicted"/>
<gene>
    <name evidence="5" type="primary">RWDD1</name>
</gene>
<evidence type="ECO:0000313" key="5">
    <source>
        <dbReference type="Ensembl" id="ENSSTOP00000017526.2"/>
    </source>
</evidence>
<dbReference type="Pfam" id="PF05773">
    <property type="entry name" value="RWD"/>
    <property type="match status" value="1"/>
</dbReference>
<dbReference type="EMBL" id="AGTP01110726">
    <property type="status" value="NOT_ANNOTATED_CDS"/>
    <property type="molecule type" value="Genomic_DNA"/>
</dbReference>
<feature type="domain" description="RWD" evidence="3">
    <location>
        <begin position="6"/>
        <end position="44"/>
    </location>
</feature>
<dbReference type="Gene3D" id="6.20.400.10">
    <property type="match status" value="1"/>
</dbReference>
<dbReference type="SUPFAM" id="SSF54495">
    <property type="entry name" value="UBC-like"/>
    <property type="match status" value="1"/>
</dbReference>
<reference evidence="6" key="1">
    <citation type="submission" date="2011-11" db="EMBL/GenBank/DDBJ databases">
        <title>The Draft Genome of Spermophilus tridecemlineatus.</title>
        <authorList>
            <consortium name="The Broad Institute Genome Assembly &amp; Analysis Group"/>
            <consortium name="Computational R&amp;D Group"/>
            <consortium name="and Sequencing Platform"/>
            <person name="Di Palma F."/>
            <person name="Alfoldi J."/>
            <person name="Johnson J."/>
            <person name="Berlin A."/>
            <person name="Gnerre S."/>
            <person name="Jaffe D."/>
            <person name="MacCallum I."/>
            <person name="Young S."/>
            <person name="Walker B.J."/>
            <person name="Lindblad-Toh K."/>
        </authorList>
    </citation>
    <scope>NUCLEOTIDE SEQUENCE [LARGE SCALE GENOMIC DNA]</scope>
</reference>
<dbReference type="Proteomes" id="UP000005215">
    <property type="component" value="Unassembled WGS sequence"/>
</dbReference>
<feature type="region of interest" description="Disordered" evidence="2">
    <location>
        <begin position="159"/>
        <end position="199"/>
    </location>
</feature>
<dbReference type="STRING" id="43179.ENSSTOP00000017526"/>
<sequence length="199" mass="22763">MTDYGEEQRNELEALESIYPDSFTVLSENPPSFTITVTSEAGENDEAEENLGMVMIFTLVTAVQEKLNEIVDQIKTRREEEKKQKEREAEEAEKQLFHGTPVTIENFLSWKAKFDAELLEIKKKRMKEEEQAGKNKLSGKQLFETDHNLDTSDIQFLEDAGNNVEVDESLFQEMDDLELEDDEDDPDYNPADPGSDSAD</sequence>
<dbReference type="GO" id="GO:0030521">
    <property type="term" value="P:androgen receptor signaling pathway"/>
    <property type="evidence" value="ECO:0007669"/>
    <property type="project" value="Ensembl"/>
</dbReference>
<organism evidence="5 6">
    <name type="scientific">Ictidomys tridecemlineatus</name>
    <name type="common">Thirteen-lined ground squirrel</name>
    <name type="synonym">Spermophilus tridecemlineatus</name>
    <dbReference type="NCBI Taxonomy" id="43179"/>
    <lineage>
        <taxon>Eukaryota</taxon>
        <taxon>Metazoa</taxon>
        <taxon>Chordata</taxon>
        <taxon>Craniata</taxon>
        <taxon>Vertebrata</taxon>
        <taxon>Euteleostomi</taxon>
        <taxon>Mammalia</taxon>
        <taxon>Eutheria</taxon>
        <taxon>Euarchontoglires</taxon>
        <taxon>Glires</taxon>
        <taxon>Rodentia</taxon>
        <taxon>Sciuromorpha</taxon>
        <taxon>Sciuridae</taxon>
        <taxon>Xerinae</taxon>
        <taxon>Marmotini</taxon>
        <taxon>Ictidomys</taxon>
    </lineage>
</organism>
<dbReference type="Ensembl" id="ENSSTOT00000027949.2">
    <property type="protein sequence ID" value="ENSSTOP00000017526.2"/>
    <property type="gene ID" value="ENSSTOG00000020231.2"/>
</dbReference>
<dbReference type="eggNOG" id="KOG4018">
    <property type="taxonomic scope" value="Eukaryota"/>
</dbReference>
<reference evidence="5" key="3">
    <citation type="submission" date="2025-09" db="UniProtKB">
        <authorList>
            <consortium name="Ensembl"/>
        </authorList>
    </citation>
    <scope>IDENTIFICATION</scope>
</reference>
<dbReference type="GeneTree" id="ENSGT00390000009168"/>
<dbReference type="HOGENOM" id="CLU_084528_2_0_1"/>
<dbReference type="GO" id="GO:0071394">
    <property type="term" value="P:cellular response to testosterone stimulus"/>
    <property type="evidence" value="ECO:0007669"/>
    <property type="project" value="Ensembl"/>
</dbReference>
<dbReference type="InterPro" id="IPR032378">
    <property type="entry name" value="ZC3H15/TMA46_C"/>
</dbReference>
<dbReference type="AlphaFoldDB" id="I3MZI0"/>
<dbReference type="InterPro" id="IPR006575">
    <property type="entry name" value="RWD_dom"/>
</dbReference>
<dbReference type="GO" id="GO:0005737">
    <property type="term" value="C:cytoplasm"/>
    <property type="evidence" value="ECO:0007669"/>
    <property type="project" value="Ensembl"/>
</dbReference>
<keyword evidence="6" id="KW-1185">Reference proteome</keyword>
<keyword evidence="1" id="KW-0175">Coiled coil</keyword>
<protein>
    <submittedName>
        <fullName evidence="5">RWD domain containing 1</fullName>
    </submittedName>
</protein>
<feature type="coiled-coil region" evidence="1">
    <location>
        <begin position="64"/>
        <end position="136"/>
    </location>
</feature>
<dbReference type="InterPro" id="IPR016135">
    <property type="entry name" value="UBQ-conjugating_enzyme/RWD"/>
</dbReference>
<dbReference type="GO" id="GO:0034599">
    <property type="term" value="P:cellular response to oxidative stress"/>
    <property type="evidence" value="ECO:0007669"/>
    <property type="project" value="Ensembl"/>
</dbReference>
<dbReference type="Gene3D" id="3.10.110.10">
    <property type="entry name" value="Ubiquitin Conjugating Enzyme"/>
    <property type="match status" value="2"/>
</dbReference>
<dbReference type="EMBL" id="AGTP01110727">
    <property type="status" value="NOT_ANNOTATED_CDS"/>
    <property type="molecule type" value="Genomic_DNA"/>
</dbReference>
<dbReference type="InParanoid" id="I3MZI0"/>
<name>I3MZI0_ICTTR</name>